<dbReference type="FunFam" id="1.10.286.10:FF:000003">
    <property type="entry name" value="GTP cyclohydrolase 1"/>
    <property type="match status" value="1"/>
</dbReference>
<dbReference type="UniPathway" id="UPA00848">
    <property type="reaction ID" value="UER00151"/>
</dbReference>
<dbReference type="SUPFAM" id="SSF55620">
    <property type="entry name" value="Tetrahydrobiopterin biosynthesis enzymes-like"/>
    <property type="match status" value="1"/>
</dbReference>
<dbReference type="GO" id="GO:0008270">
    <property type="term" value="F:zinc ion binding"/>
    <property type="evidence" value="ECO:0007669"/>
    <property type="project" value="TreeGrafter"/>
</dbReference>
<dbReference type="InterPro" id="IPR020602">
    <property type="entry name" value="GTP_CycHdrlase_I_dom"/>
</dbReference>
<dbReference type="GO" id="GO:0003934">
    <property type="term" value="F:GTP cyclohydrolase I activity"/>
    <property type="evidence" value="ECO:0007669"/>
    <property type="project" value="UniProtKB-EC"/>
</dbReference>
<dbReference type="GO" id="GO:0005525">
    <property type="term" value="F:GTP binding"/>
    <property type="evidence" value="ECO:0007669"/>
    <property type="project" value="UniProtKB-KW"/>
</dbReference>
<accession>A0A3B5AR83</accession>
<evidence type="ECO:0000256" key="7">
    <source>
        <dbReference type="ARBA" id="ARBA00022801"/>
    </source>
</evidence>
<comment type="similarity">
    <text evidence="3">Belongs to the GTP cyclohydrolase I family.</text>
</comment>
<dbReference type="PROSITE" id="PS00859">
    <property type="entry name" value="GTP_CYCLOHYDROL_1_1"/>
    <property type="match status" value="1"/>
</dbReference>
<dbReference type="GO" id="GO:0046654">
    <property type="term" value="P:tetrahydrofolate biosynthetic process"/>
    <property type="evidence" value="ECO:0007669"/>
    <property type="project" value="InterPro"/>
</dbReference>
<keyword evidence="8" id="KW-0783">Tetrahydrobiopterin biosynthesis</keyword>
<dbReference type="InterPro" id="IPR018234">
    <property type="entry name" value="GTP_CycHdrlase_I_CS"/>
</dbReference>
<evidence type="ECO:0000313" key="12">
    <source>
        <dbReference type="Ensembl" id="ENSSPAP00000016047.1"/>
    </source>
</evidence>
<organism evidence="12">
    <name type="scientific">Stegastes partitus</name>
    <name type="common">bicolor damselfish</name>
    <dbReference type="NCBI Taxonomy" id="144197"/>
    <lineage>
        <taxon>Eukaryota</taxon>
        <taxon>Metazoa</taxon>
        <taxon>Chordata</taxon>
        <taxon>Craniata</taxon>
        <taxon>Vertebrata</taxon>
        <taxon>Euteleostomi</taxon>
        <taxon>Actinopterygii</taxon>
        <taxon>Neopterygii</taxon>
        <taxon>Teleostei</taxon>
        <taxon>Neoteleostei</taxon>
        <taxon>Acanthomorphata</taxon>
        <taxon>Ovalentaria</taxon>
        <taxon>Pomacentridae</taxon>
        <taxon>Stegastes</taxon>
    </lineage>
</organism>
<evidence type="ECO:0000256" key="3">
    <source>
        <dbReference type="ARBA" id="ARBA00008085"/>
    </source>
</evidence>
<dbReference type="PANTHER" id="PTHR11109:SF6">
    <property type="entry name" value="GTP CYCLOHYDROLASE 1"/>
    <property type="match status" value="1"/>
</dbReference>
<dbReference type="GeneTree" id="ENSGT00390000013481"/>
<dbReference type="STRING" id="144197.ENSSPAP00000016047"/>
<keyword evidence="6" id="KW-0547">Nucleotide-binding</keyword>
<dbReference type="FunFam" id="3.30.1130.10:FF:000012">
    <property type="entry name" value="GTP cyclohydrolase 1"/>
    <property type="match status" value="1"/>
</dbReference>
<dbReference type="HAMAP" id="MF_00223">
    <property type="entry name" value="FolE"/>
    <property type="match status" value="1"/>
</dbReference>
<dbReference type="Pfam" id="PF01227">
    <property type="entry name" value="GTP_cyclohydroI"/>
    <property type="match status" value="1"/>
</dbReference>
<dbReference type="AlphaFoldDB" id="A0A3B5AR83"/>
<name>A0A3B5AR83_9TELE</name>
<keyword evidence="9" id="KW-0342">GTP-binding</keyword>
<dbReference type="Ensembl" id="ENSSPAT00000016306.1">
    <property type="protein sequence ID" value="ENSSPAP00000016047.1"/>
    <property type="gene ID" value="ENSSPAG00000012073.1"/>
</dbReference>
<evidence type="ECO:0000256" key="2">
    <source>
        <dbReference type="ARBA" id="ARBA00005080"/>
    </source>
</evidence>
<evidence type="ECO:0000256" key="5">
    <source>
        <dbReference type="ARBA" id="ARBA00017272"/>
    </source>
</evidence>
<evidence type="ECO:0000256" key="8">
    <source>
        <dbReference type="ARBA" id="ARBA00023007"/>
    </source>
</evidence>
<dbReference type="NCBIfam" id="NF006825">
    <property type="entry name" value="PRK09347.1-2"/>
    <property type="match status" value="1"/>
</dbReference>
<protein>
    <recommendedName>
        <fullName evidence="5">GTP cyclohydrolase 1</fullName>
        <ecNumber evidence="4">3.5.4.16</ecNumber>
    </recommendedName>
    <alternativeName>
        <fullName evidence="10">GTP cyclohydrolase I</fullName>
    </alternativeName>
</protein>
<comment type="catalytic activity">
    <reaction evidence="1">
        <text>GTP + H2O = 7,8-dihydroneopterin 3'-triphosphate + formate + H(+)</text>
        <dbReference type="Rhea" id="RHEA:17473"/>
        <dbReference type="ChEBI" id="CHEBI:15377"/>
        <dbReference type="ChEBI" id="CHEBI:15378"/>
        <dbReference type="ChEBI" id="CHEBI:15740"/>
        <dbReference type="ChEBI" id="CHEBI:37565"/>
        <dbReference type="ChEBI" id="CHEBI:58462"/>
        <dbReference type="EC" id="3.5.4.16"/>
    </reaction>
</comment>
<dbReference type="PANTHER" id="PTHR11109">
    <property type="entry name" value="GTP CYCLOHYDROLASE I"/>
    <property type="match status" value="1"/>
</dbReference>
<comment type="pathway">
    <text evidence="2">Cofactor biosynthesis; 7,8-dihydroneopterin triphosphate biosynthesis; 7,8-dihydroneopterin triphosphate from GTP: step 1/1.</text>
</comment>
<dbReference type="NCBIfam" id="TIGR00063">
    <property type="entry name" value="folE"/>
    <property type="match status" value="1"/>
</dbReference>
<dbReference type="InterPro" id="IPR043133">
    <property type="entry name" value="GTP-CH-I_C/QueF"/>
</dbReference>
<reference evidence="12" key="1">
    <citation type="submission" date="2023-09" db="UniProtKB">
        <authorList>
            <consortium name="Ensembl"/>
        </authorList>
    </citation>
    <scope>IDENTIFICATION</scope>
</reference>
<evidence type="ECO:0000256" key="6">
    <source>
        <dbReference type="ARBA" id="ARBA00022741"/>
    </source>
</evidence>
<keyword evidence="7" id="KW-0378">Hydrolase</keyword>
<evidence type="ECO:0000256" key="4">
    <source>
        <dbReference type="ARBA" id="ARBA00012715"/>
    </source>
</evidence>
<evidence type="ECO:0000256" key="10">
    <source>
        <dbReference type="ARBA" id="ARBA00030854"/>
    </source>
</evidence>
<evidence type="ECO:0000259" key="11">
    <source>
        <dbReference type="Pfam" id="PF01227"/>
    </source>
</evidence>
<dbReference type="PROSITE" id="PS00860">
    <property type="entry name" value="GTP_CYCLOHYDROL_1_2"/>
    <property type="match status" value="1"/>
</dbReference>
<dbReference type="EC" id="3.5.4.16" evidence="4"/>
<dbReference type="Gene3D" id="1.10.286.10">
    <property type="match status" value="1"/>
</dbReference>
<evidence type="ECO:0000256" key="1">
    <source>
        <dbReference type="ARBA" id="ARBA00001052"/>
    </source>
</evidence>
<evidence type="ECO:0000256" key="9">
    <source>
        <dbReference type="ARBA" id="ARBA00023134"/>
    </source>
</evidence>
<dbReference type="Gene3D" id="3.30.1130.10">
    <property type="match status" value="1"/>
</dbReference>
<dbReference type="InterPro" id="IPR001474">
    <property type="entry name" value="GTP_CycHdrlase_I"/>
</dbReference>
<proteinExistence type="inferred from homology"/>
<dbReference type="NCBIfam" id="NF006826">
    <property type="entry name" value="PRK09347.1-3"/>
    <property type="match status" value="1"/>
</dbReference>
<feature type="domain" description="GTP cyclohydrolase I" evidence="11">
    <location>
        <begin position="43"/>
        <end position="181"/>
    </location>
</feature>
<dbReference type="GO" id="GO:0005737">
    <property type="term" value="C:cytoplasm"/>
    <property type="evidence" value="ECO:0007669"/>
    <property type="project" value="TreeGrafter"/>
</dbReference>
<sequence length="246" mass="27467">MENRHASETNGVADEYLNMCIKSKHNNLCREDSEEASNKLTCIERAYSTILSELGEDVDREGLLRTPLRAAKAMQFLTKGYKETTEDVLNGAIFDENHEEMVIVKDIDLFSLCEHHLVPFFGKAHIAYLPNKKVVGLSKLARIVEIYSRRLQVQERLTKQIASAITEALEPAGVAVVIEAAGVKIHQYEPEIDFNFNDTNTSIGGPLDRSISTVEMSNCKVMNRLIGALILNMAAPVSRDSRCDIL</sequence>
<dbReference type="GO" id="GO:0006729">
    <property type="term" value="P:tetrahydrobiopterin biosynthetic process"/>
    <property type="evidence" value="ECO:0007669"/>
    <property type="project" value="UniProtKB-KW"/>
</dbReference>
<dbReference type="InterPro" id="IPR043134">
    <property type="entry name" value="GTP-CH-I_N"/>
</dbReference>